<reference evidence="2 3" key="1">
    <citation type="submission" date="2024-01" db="EMBL/GenBank/DDBJ databases">
        <authorList>
            <person name="Waweru B."/>
        </authorList>
    </citation>
    <scope>NUCLEOTIDE SEQUENCE [LARGE SCALE GENOMIC DNA]</scope>
</reference>
<evidence type="ECO:0000313" key="2">
    <source>
        <dbReference type="EMBL" id="CAK7326678.1"/>
    </source>
</evidence>
<evidence type="ECO:0000256" key="1">
    <source>
        <dbReference type="SAM" id="MobiDB-lite"/>
    </source>
</evidence>
<sequence>MVKRGDSRMNEALQKQQLISYFDPGYVRPNGGKANTELYAVTYKLCAAAEQRDQPKAFGYSSEQEKKSWAEDSSYKNPPRGWTGWMAAGRFRSVVGRFAEEVGLTRREAEGLNRLEERLLTEGWTSWIELLEGLAKGVGSMED</sequence>
<protein>
    <submittedName>
        <fullName evidence="2">Uncharacterized protein</fullName>
    </submittedName>
</protein>
<evidence type="ECO:0000313" key="3">
    <source>
        <dbReference type="Proteomes" id="UP001314170"/>
    </source>
</evidence>
<keyword evidence="3" id="KW-1185">Reference proteome</keyword>
<feature type="region of interest" description="Disordered" evidence="1">
    <location>
        <begin position="56"/>
        <end position="76"/>
    </location>
</feature>
<accession>A0AAV1QZX7</accession>
<name>A0AAV1QZX7_9ROSI</name>
<organism evidence="2 3">
    <name type="scientific">Dovyalis caffra</name>
    <dbReference type="NCBI Taxonomy" id="77055"/>
    <lineage>
        <taxon>Eukaryota</taxon>
        <taxon>Viridiplantae</taxon>
        <taxon>Streptophyta</taxon>
        <taxon>Embryophyta</taxon>
        <taxon>Tracheophyta</taxon>
        <taxon>Spermatophyta</taxon>
        <taxon>Magnoliopsida</taxon>
        <taxon>eudicotyledons</taxon>
        <taxon>Gunneridae</taxon>
        <taxon>Pentapetalae</taxon>
        <taxon>rosids</taxon>
        <taxon>fabids</taxon>
        <taxon>Malpighiales</taxon>
        <taxon>Salicaceae</taxon>
        <taxon>Flacourtieae</taxon>
        <taxon>Dovyalis</taxon>
    </lineage>
</organism>
<dbReference type="AlphaFoldDB" id="A0AAV1QZX7"/>
<proteinExistence type="predicted"/>
<dbReference type="Proteomes" id="UP001314170">
    <property type="component" value="Unassembled WGS sequence"/>
</dbReference>
<feature type="compositionally biased region" description="Basic and acidic residues" evidence="1">
    <location>
        <begin position="63"/>
        <end position="74"/>
    </location>
</feature>
<dbReference type="EMBL" id="CAWUPB010000851">
    <property type="protein sequence ID" value="CAK7326678.1"/>
    <property type="molecule type" value="Genomic_DNA"/>
</dbReference>
<comment type="caution">
    <text evidence="2">The sequence shown here is derived from an EMBL/GenBank/DDBJ whole genome shotgun (WGS) entry which is preliminary data.</text>
</comment>
<gene>
    <name evidence="2" type="ORF">DCAF_LOCUS4381</name>
</gene>